<reference evidence="2 3" key="1">
    <citation type="submission" date="2019-07" db="EMBL/GenBank/DDBJ databases">
        <title>Whole genome shotgun sequence of Halomonas halophila NBRC 102604.</title>
        <authorList>
            <person name="Hosoyama A."/>
            <person name="Uohara A."/>
            <person name="Ohji S."/>
            <person name="Ichikawa N."/>
        </authorList>
    </citation>
    <scope>NUCLEOTIDE SEQUENCE [LARGE SCALE GENOMIC DNA]</scope>
    <source>
        <strain evidence="2 3">NBRC 102604</strain>
    </source>
</reference>
<name>A0ABQ0U3N2_9GAMM</name>
<keyword evidence="1" id="KW-0732">Signal</keyword>
<comment type="caution">
    <text evidence="2">The sequence shown here is derived from an EMBL/GenBank/DDBJ whole genome shotgun (WGS) entry which is preliminary data.</text>
</comment>
<accession>A0ABQ0U3N2</accession>
<keyword evidence="3" id="KW-1185">Reference proteome</keyword>
<dbReference type="EMBL" id="BJUS01000013">
    <property type="protein sequence ID" value="GEK72940.1"/>
    <property type="molecule type" value="Genomic_DNA"/>
</dbReference>
<dbReference type="Proteomes" id="UP000321121">
    <property type="component" value="Unassembled WGS sequence"/>
</dbReference>
<evidence type="ECO:0000313" key="2">
    <source>
        <dbReference type="EMBL" id="GEK72940.1"/>
    </source>
</evidence>
<evidence type="ECO:0000313" key="3">
    <source>
        <dbReference type="Proteomes" id="UP000321121"/>
    </source>
</evidence>
<sequence>MKRECRWPVRKVGGEMKSKATLVAIGLAALPMTAQATASAECDYAAQIAGDVFLQKAMDLPLEAQRAHVLDVCDNMGDAVCASLLQLTEKPNPDLSNLTFHQKHYLAVRFDLQFRDICMNRQ</sequence>
<feature type="chain" id="PRO_5046730512" description="DUF4189 domain-containing protein" evidence="1">
    <location>
        <begin position="37"/>
        <end position="122"/>
    </location>
</feature>
<gene>
    <name evidence="2" type="ORF">HHA04nite_14840</name>
</gene>
<evidence type="ECO:0008006" key="4">
    <source>
        <dbReference type="Google" id="ProtNLM"/>
    </source>
</evidence>
<proteinExistence type="predicted"/>
<feature type="signal peptide" evidence="1">
    <location>
        <begin position="1"/>
        <end position="36"/>
    </location>
</feature>
<protein>
    <recommendedName>
        <fullName evidence="4">DUF4189 domain-containing protein</fullName>
    </recommendedName>
</protein>
<organism evidence="2 3">
    <name type="scientific">Halomonas halophila</name>
    <dbReference type="NCBI Taxonomy" id="29573"/>
    <lineage>
        <taxon>Bacteria</taxon>
        <taxon>Pseudomonadati</taxon>
        <taxon>Pseudomonadota</taxon>
        <taxon>Gammaproteobacteria</taxon>
        <taxon>Oceanospirillales</taxon>
        <taxon>Halomonadaceae</taxon>
        <taxon>Halomonas</taxon>
    </lineage>
</organism>
<evidence type="ECO:0000256" key="1">
    <source>
        <dbReference type="SAM" id="SignalP"/>
    </source>
</evidence>